<dbReference type="SUPFAM" id="SSF52210">
    <property type="entry name" value="Succinyl-CoA synthetase domains"/>
    <property type="match status" value="1"/>
</dbReference>
<dbReference type="GO" id="GO:0042709">
    <property type="term" value="C:succinate-CoA ligase complex"/>
    <property type="evidence" value="ECO:0007669"/>
    <property type="project" value="TreeGrafter"/>
</dbReference>
<dbReference type="NCBIfam" id="NF001913">
    <property type="entry name" value="PRK00696.1"/>
    <property type="match status" value="1"/>
</dbReference>
<dbReference type="GO" id="GO:0006104">
    <property type="term" value="P:succinyl-CoA metabolic process"/>
    <property type="evidence" value="ECO:0007669"/>
    <property type="project" value="TreeGrafter"/>
</dbReference>
<evidence type="ECO:0000313" key="13">
    <source>
        <dbReference type="Proteomes" id="UP000542776"/>
    </source>
</evidence>
<dbReference type="PROSITE" id="PS01217">
    <property type="entry name" value="SUCCINYL_COA_LIG_3"/>
    <property type="match status" value="1"/>
</dbReference>
<dbReference type="GO" id="GO:0006099">
    <property type="term" value="P:tricarboxylic acid cycle"/>
    <property type="evidence" value="ECO:0007669"/>
    <property type="project" value="UniProtKB-UniRule"/>
</dbReference>
<feature type="binding site" evidence="10">
    <location>
        <position position="112"/>
    </location>
    <ligand>
        <name>ATP</name>
        <dbReference type="ChEBI" id="CHEBI:30616"/>
    </ligand>
</feature>
<comment type="catalytic activity">
    <reaction evidence="8">
        <text>(S)-malate + ATP + CoA = (S)-malyl-CoA + ADP + phosphate</text>
        <dbReference type="Rhea" id="RHEA:26193"/>
        <dbReference type="ChEBI" id="CHEBI:15589"/>
        <dbReference type="ChEBI" id="CHEBI:30616"/>
        <dbReference type="ChEBI" id="CHEBI:43474"/>
        <dbReference type="ChEBI" id="CHEBI:57287"/>
        <dbReference type="ChEBI" id="CHEBI:57317"/>
        <dbReference type="ChEBI" id="CHEBI:456216"/>
        <dbReference type="EC" id="6.2.1.9"/>
    </reaction>
</comment>
<accession>A0A7W6EAY0</accession>
<dbReference type="Proteomes" id="UP000542776">
    <property type="component" value="Unassembled WGS sequence"/>
</dbReference>
<dbReference type="HAMAP" id="MF_00558">
    <property type="entry name" value="Succ_CoA_beta"/>
    <property type="match status" value="1"/>
</dbReference>
<dbReference type="PROSITE" id="PS50975">
    <property type="entry name" value="ATP_GRASP"/>
    <property type="match status" value="1"/>
</dbReference>
<dbReference type="PANTHER" id="PTHR11815">
    <property type="entry name" value="SUCCINYL-COA SYNTHETASE BETA CHAIN"/>
    <property type="match status" value="1"/>
</dbReference>
<evidence type="ECO:0000259" key="11">
    <source>
        <dbReference type="PROSITE" id="PS50975"/>
    </source>
</evidence>
<feature type="binding site" evidence="10">
    <location>
        <position position="209"/>
    </location>
    <ligand>
        <name>Mg(2+)</name>
        <dbReference type="ChEBI" id="CHEBI:18420"/>
    </ligand>
</feature>
<comment type="cofactor">
    <cofactor evidence="10">
        <name>Mg(2+)</name>
        <dbReference type="ChEBI" id="CHEBI:18420"/>
    </cofactor>
    <text evidence="10">Binds 1 Mg(2+) ion per subunit.</text>
</comment>
<comment type="caution">
    <text evidence="12">The sequence shown here is derived from an EMBL/GenBank/DDBJ whole genome shotgun (WGS) entry which is preliminary data.</text>
</comment>
<evidence type="ECO:0000256" key="10">
    <source>
        <dbReference type="HAMAP-Rule" id="MF_00558"/>
    </source>
</evidence>
<dbReference type="InterPro" id="IPR011761">
    <property type="entry name" value="ATP-grasp"/>
</dbReference>
<evidence type="ECO:0000256" key="6">
    <source>
        <dbReference type="ARBA" id="ARBA00022840"/>
    </source>
</evidence>
<dbReference type="GO" id="GO:0000287">
    <property type="term" value="F:magnesium ion binding"/>
    <property type="evidence" value="ECO:0007669"/>
    <property type="project" value="UniProtKB-UniRule"/>
</dbReference>
<dbReference type="EMBL" id="JACIEK010000002">
    <property type="protein sequence ID" value="MBB3997509.1"/>
    <property type="molecule type" value="Genomic_DNA"/>
</dbReference>
<dbReference type="InterPro" id="IPR017866">
    <property type="entry name" value="Succ-CoA_synthase_bsu_CS"/>
</dbReference>
<gene>
    <name evidence="10" type="primary">sucC</name>
    <name evidence="12" type="ORF">GGR04_001345</name>
</gene>
<organism evidence="12 13">
    <name type="scientific">Aureimonas pseudogalii</name>
    <dbReference type="NCBI Taxonomy" id="1744844"/>
    <lineage>
        <taxon>Bacteria</taxon>
        <taxon>Pseudomonadati</taxon>
        <taxon>Pseudomonadota</taxon>
        <taxon>Alphaproteobacteria</taxon>
        <taxon>Hyphomicrobiales</taxon>
        <taxon>Aurantimonadaceae</taxon>
        <taxon>Aureimonas</taxon>
    </lineage>
</organism>
<dbReference type="InterPro" id="IPR016102">
    <property type="entry name" value="Succinyl-CoA_synth-like"/>
</dbReference>
<keyword evidence="13" id="KW-1185">Reference proteome</keyword>
<evidence type="ECO:0000313" key="12">
    <source>
        <dbReference type="EMBL" id="MBB3997509.1"/>
    </source>
</evidence>
<comment type="catalytic activity">
    <reaction evidence="10">
        <text>succinate + ATP + CoA = succinyl-CoA + ADP + phosphate</text>
        <dbReference type="Rhea" id="RHEA:17661"/>
        <dbReference type="ChEBI" id="CHEBI:30031"/>
        <dbReference type="ChEBI" id="CHEBI:30616"/>
        <dbReference type="ChEBI" id="CHEBI:43474"/>
        <dbReference type="ChEBI" id="CHEBI:57287"/>
        <dbReference type="ChEBI" id="CHEBI:57292"/>
        <dbReference type="ChEBI" id="CHEBI:456216"/>
        <dbReference type="EC" id="6.2.1.5"/>
    </reaction>
</comment>
<evidence type="ECO:0000256" key="4">
    <source>
        <dbReference type="ARBA" id="ARBA00022723"/>
    </source>
</evidence>
<feature type="binding site" evidence="10">
    <location>
        <begin position="331"/>
        <end position="333"/>
    </location>
    <ligand>
        <name>substrate</name>
        <note>ligand shared with subunit alpha</note>
    </ligand>
</feature>
<evidence type="ECO:0000256" key="1">
    <source>
        <dbReference type="ARBA" id="ARBA00009182"/>
    </source>
</evidence>
<evidence type="ECO:0000256" key="2">
    <source>
        <dbReference type="ARBA" id="ARBA00022532"/>
    </source>
</evidence>
<reference evidence="12 13" key="1">
    <citation type="submission" date="2020-08" db="EMBL/GenBank/DDBJ databases">
        <title>Genomic Encyclopedia of Type Strains, Phase IV (KMG-IV): sequencing the most valuable type-strain genomes for metagenomic binning, comparative biology and taxonomic classification.</title>
        <authorList>
            <person name="Goeker M."/>
        </authorList>
    </citation>
    <scope>NUCLEOTIDE SEQUENCE [LARGE SCALE GENOMIC DNA]</scope>
    <source>
        <strain evidence="12 13">DSM 102238</strain>
    </source>
</reference>
<feature type="binding site" evidence="10">
    <location>
        <position position="274"/>
    </location>
    <ligand>
        <name>substrate</name>
        <note>ligand shared with subunit alpha</note>
    </ligand>
</feature>
<dbReference type="FunFam" id="3.30.1490.20:FF:000002">
    <property type="entry name" value="Succinate--CoA ligase [ADP-forming] subunit beta"/>
    <property type="match status" value="1"/>
</dbReference>
<keyword evidence="2 10" id="KW-0816">Tricarboxylic acid cycle</keyword>
<evidence type="ECO:0000256" key="3">
    <source>
        <dbReference type="ARBA" id="ARBA00022598"/>
    </source>
</evidence>
<keyword evidence="4 10" id="KW-0479">Metal-binding</keyword>
<dbReference type="AlphaFoldDB" id="A0A7W6EAY0"/>
<feature type="binding site" evidence="10">
    <location>
        <position position="223"/>
    </location>
    <ligand>
        <name>Mg(2+)</name>
        <dbReference type="ChEBI" id="CHEBI:18420"/>
    </ligand>
</feature>
<dbReference type="Pfam" id="PF00549">
    <property type="entry name" value="Ligase_CoA"/>
    <property type="match status" value="1"/>
</dbReference>
<comment type="function">
    <text evidence="10">Succinyl-CoA synthetase functions in the citric acid cycle (TCA), coupling the hydrolysis of succinyl-CoA to the synthesis of either ATP or GTP and thus represents the only step of substrate-level phosphorylation in the TCA. The beta subunit provides nucleotide specificity of the enzyme and binds the substrate succinate, while the binding sites for coenzyme A and phosphate are found in the alpha subunit.</text>
</comment>
<dbReference type="GO" id="GO:0004775">
    <property type="term" value="F:succinate-CoA ligase (ADP-forming) activity"/>
    <property type="evidence" value="ECO:0007669"/>
    <property type="project" value="UniProtKB-UniRule"/>
</dbReference>
<evidence type="ECO:0000256" key="8">
    <source>
        <dbReference type="ARBA" id="ARBA00052241"/>
    </source>
</evidence>
<evidence type="ECO:0000256" key="9">
    <source>
        <dbReference type="ARBA" id="ARBA00060690"/>
    </source>
</evidence>
<comment type="catalytic activity">
    <reaction evidence="10">
        <text>GTP + succinate + CoA = succinyl-CoA + GDP + phosphate</text>
        <dbReference type="Rhea" id="RHEA:22120"/>
        <dbReference type="ChEBI" id="CHEBI:30031"/>
        <dbReference type="ChEBI" id="CHEBI:37565"/>
        <dbReference type="ChEBI" id="CHEBI:43474"/>
        <dbReference type="ChEBI" id="CHEBI:57287"/>
        <dbReference type="ChEBI" id="CHEBI:57292"/>
        <dbReference type="ChEBI" id="CHEBI:58189"/>
    </reaction>
</comment>
<dbReference type="FunFam" id="3.30.470.20:FF:000002">
    <property type="entry name" value="Succinate--CoA ligase [ADP-forming] subunit beta"/>
    <property type="match status" value="1"/>
</dbReference>
<proteinExistence type="inferred from homology"/>
<keyword evidence="3 10" id="KW-0436">Ligase</keyword>
<protein>
    <recommendedName>
        <fullName evidence="10">Succinate--CoA ligase [ADP-forming] subunit beta</fullName>
        <ecNumber evidence="10">6.2.1.5</ecNumber>
    </recommendedName>
    <alternativeName>
        <fullName evidence="10">Succinyl-CoA synthetase subunit beta</fullName>
        <shortName evidence="10">SCS-beta</shortName>
    </alternativeName>
</protein>
<feature type="binding site" evidence="10">
    <location>
        <position position="117"/>
    </location>
    <ligand>
        <name>ATP</name>
        <dbReference type="ChEBI" id="CHEBI:30616"/>
    </ligand>
</feature>
<comment type="subunit">
    <text evidence="10">Heterotetramer of two alpha and two beta subunits.</text>
</comment>
<dbReference type="GO" id="GO:0050074">
    <property type="term" value="F:malate-CoA ligase activity"/>
    <property type="evidence" value="ECO:0007669"/>
    <property type="project" value="UniProtKB-EC"/>
</dbReference>
<dbReference type="Pfam" id="PF08442">
    <property type="entry name" value="ATP-grasp_2"/>
    <property type="match status" value="1"/>
</dbReference>
<comment type="pathway">
    <text evidence="10">Carbohydrate metabolism; tricarboxylic acid cycle; succinate from succinyl-CoA (ligase route): step 1/1.</text>
</comment>
<feature type="domain" description="ATP-grasp" evidence="11">
    <location>
        <begin position="9"/>
        <end position="188"/>
    </location>
</feature>
<keyword evidence="6 10" id="KW-0067">ATP-binding</keyword>
<dbReference type="InterPro" id="IPR005811">
    <property type="entry name" value="SUCC_ACL_C"/>
</dbReference>
<dbReference type="FunFam" id="3.40.50.261:FF:000001">
    <property type="entry name" value="Succinate--CoA ligase [ADP-forming] subunit beta"/>
    <property type="match status" value="1"/>
</dbReference>
<dbReference type="InterPro" id="IPR013815">
    <property type="entry name" value="ATP_grasp_subdomain_1"/>
</dbReference>
<comment type="similarity">
    <text evidence="1 10">Belongs to the succinate/malate CoA ligase beta subunit family.</text>
</comment>
<dbReference type="Gene3D" id="3.40.50.261">
    <property type="entry name" value="Succinyl-CoA synthetase domains"/>
    <property type="match status" value="1"/>
</dbReference>
<dbReference type="PIRSF" id="PIRSF001554">
    <property type="entry name" value="SucCS_beta"/>
    <property type="match status" value="1"/>
</dbReference>
<dbReference type="NCBIfam" id="TIGR01016">
    <property type="entry name" value="sucCoAbeta"/>
    <property type="match status" value="1"/>
</dbReference>
<name>A0A7W6EAY0_9HYPH</name>
<dbReference type="EC" id="6.2.1.5" evidence="10"/>
<dbReference type="InterPro" id="IPR013650">
    <property type="entry name" value="ATP-grasp_succ-CoA_synth-type"/>
</dbReference>
<feature type="binding site" evidence="10">
    <location>
        <position position="46"/>
    </location>
    <ligand>
        <name>ATP</name>
        <dbReference type="ChEBI" id="CHEBI:30616"/>
    </ligand>
</feature>
<dbReference type="Gene3D" id="3.30.1490.20">
    <property type="entry name" value="ATP-grasp fold, A domain"/>
    <property type="match status" value="1"/>
</dbReference>
<dbReference type="SUPFAM" id="SSF56059">
    <property type="entry name" value="Glutathione synthetase ATP-binding domain-like"/>
    <property type="match status" value="1"/>
</dbReference>
<dbReference type="RefSeq" id="WP_183199069.1">
    <property type="nucleotide sequence ID" value="NZ_JACIEK010000002.1"/>
</dbReference>
<dbReference type="UniPathway" id="UPA00223">
    <property type="reaction ID" value="UER00999"/>
</dbReference>
<keyword evidence="7 10" id="KW-0460">Magnesium</keyword>
<dbReference type="InterPro" id="IPR005809">
    <property type="entry name" value="Succ_CoA_ligase-like_bsu"/>
</dbReference>
<sequence length="396" mass="41493">MNIHEYQAKQVLKGFGAPVASGVAITSASEAEAAAKQLPGPLYVVKSQIHAGGRGKGKFKELGAEAKGGVRLAKSVEEAVAHSKEMLGNTLVTAQTGDAGKQVNRLYIEDGADIARELYLSLLVDRSVGRVAFVVSTEGGMDIEAVAHDTPEKIITVAIDPQAGVTDADVAAITQAYDLEGVAVEDGKSLFPALYKAFTEKDMALLEVNPLIVMTDGHLRVLDAKCSFDGNALFRHDDMKALRDETEEDAKEIEASKWDLAYVALDGNIGCMVNGAGLAMATMDIIKLYGKEPANFCDVGGGANKEKVAAAFKIITADPAVQGILVNIFGGIMKCDVIAEGVVAAVKEVGLKVPLVVRLEGTNVELGKKILNESGLAITAADDLDDAAKKIVAAVG</sequence>
<keyword evidence="5 10" id="KW-0547">Nucleotide-binding</keyword>
<dbReference type="GO" id="GO:0005524">
    <property type="term" value="F:ATP binding"/>
    <property type="evidence" value="ECO:0007669"/>
    <property type="project" value="UniProtKB-UniRule"/>
</dbReference>
<dbReference type="GO" id="GO:0005829">
    <property type="term" value="C:cytosol"/>
    <property type="evidence" value="ECO:0007669"/>
    <property type="project" value="TreeGrafter"/>
</dbReference>
<evidence type="ECO:0000256" key="5">
    <source>
        <dbReference type="ARBA" id="ARBA00022741"/>
    </source>
</evidence>
<comment type="pathway">
    <text evidence="9">One-carbon metabolism; formaldehyde assimilation via serine pathway.</text>
</comment>
<dbReference type="Gene3D" id="3.30.470.20">
    <property type="entry name" value="ATP-grasp fold, B domain"/>
    <property type="match status" value="1"/>
</dbReference>
<evidence type="ECO:0000256" key="7">
    <source>
        <dbReference type="ARBA" id="ARBA00022842"/>
    </source>
</evidence>
<dbReference type="PANTHER" id="PTHR11815:SF10">
    <property type="entry name" value="SUCCINATE--COA LIGASE [GDP-FORMING] SUBUNIT BETA, MITOCHONDRIAL"/>
    <property type="match status" value="1"/>
</dbReference>
<feature type="binding site" evidence="10">
    <location>
        <position position="109"/>
    </location>
    <ligand>
        <name>ATP</name>
        <dbReference type="ChEBI" id="CHEBI:30616"/>
    </ligand>
</feature>
<feature type="binding site" evidence="10">
    <location>
        <begin position="53"/>
        <end position="55"/>
    </location>
    <ligand>
        <name>ATP</name>
        <dbReference type="ChEBI" id="CHEBI:30616"/>
    </ligand>
</feature>